<dbReference type="PANTHER" id="PTHR12526">
    <property type="entry name" value="GLYCOSYLTRANSFERASE"/>
    <property type="match status" value="1"/>
</dbReference>
<dbReference type="InterPro" id="IPR001296">
    <property type="entry name" value="Glyco_trans_1"/>
</dbReference>
<dbReference type="Gene3D" id="3.40.50.2000">
    <property type="entry name" value="Glycogen Phosphorylase B"/>
    <property type="match status" value="2"/>
</dbReference>
<protein>
    <submittedName>
        <fullName evidence="3">Glycosyltransferase family 1 protein</fullName>
    </submittedName>
</protein>
<evidence type="ECO:0000313" key="3">
    <source>
        <dbReference type="EMBL" id="RGQ86482.1"/>
    </source>
</evidence>
<dbReference type="CDD" id="cd03819">
    <property type="entry name" value="GT4_WavL-like"/>
    <property type="match status" value="1"/>
</dbReference>
<dbReference type="Pfam" id="PF00534">
    <property type="entry name" value="Glycos_transf_1"/>
    <property type="match status" value="1"/>
</dbReference>
<gene>
    <name evidence="3" type="ORF">DWY77_00910</name>
</gene>
<name>A0A412CH08_9FIRM</name>
<evidence type="ECO:0000313" key="4">
    <source>
        <dbReference type="Proteomes" id="UP000286147"/>
    </source>
</evidence>
<dbReference type="Proteomes" id="UP000286147">
    <property type="component" value="Unassembled WGS sequence"/>
</dbReference>
<dbReference type="InterPro" id="IPR028098">
    <property type="entry name" value="Glyco_trans_4-like_N"/>
</dbReference>
<dbReference type="RefSeq" id="WP_118035410.1">
    <property type="nucleotide sequence ID" value="NZ_QRTP01000002.1"/>
</dbReference>
<dbReference type="Pfam" id="PF13439">
    <property type="entry name" value="Glyco_transf_4"/>
    <property type="match status" value="1"/>
</dbReference>
<evidence type="ECO:0000259" key="1">
    <source>
        <dbReference type="Pfam" id="PF00534"/>
    </source>
</evidence>
<comment type="caution">
    <text evidence="3">The sequence shown here is derived from an EMBL/GenBank/DDBJ whole genome shotgun (WGS) entry which is preliminary data.</text>
</comment>
<feature type="domain" description="Glycosyl transferase family 1" evidence="1">
    <location>
        <begin position="169"/>
        <end position="335"/>
    </location>
</feature>
<dbReference type="SUPFAM" id="SSF53756">
    <property type="entry name" value="UDP-Glycosyltransferase/glycogen phosphorylase"/>
    <property type="match status" value="1"/>
</dbReference>
<dbReference type="PANTHER" id="PTHR12526:SF630">
    <property type="entry name" value="GLYCOSYLTRANSFERASE"/>
    <property type="match status" value="1"/>
</dbReference>
<reference evidence="3 4" key="1">
    <citation type="submission" date="2018-08" db="EMBL/GenBank/DDBJ databases">
        <title>A genome reference for cultivated species of the human gut microbiota.</title>
        <authorList>
            <person name="Zou Y."/>
            <person name="Xue W."/>
            <person name="Luo G."/>
        </authorList>
    </citation>
    <scope>NUCLEOTIDE SEQUENCE [LARGE SCALE GENOMIC DNA]</scope>
    <source>
        <strain evidence="3 4">AF27-12</strain>
    </source>
</reference>
<organism evidence="3 4">
    <name type="scientific">Megamonas rupellensis</name>
    <dbReference type="NCBI Taxonomy" id="491921"/>
    <lineage>
        <taxon>Bacteria</taxon>
        <taxon>Bacillati</taxon>
        <taxon>Bacillota</taxon>
        <taxon>Negativicutes</taxon>
        <taxon>Selenomonadales</taxon>
        <taxon>Selenomonadaceae</taxon>
        <taxon>Megamonas</taxon>
    </lineage>
</organism>
<proteinExistence type="predicted"/>
<keyword evidence="3" id="KW-0808">Transferase</keyword>
<accession>A0A412CH08</accession>
<dbReference type="GO" id="GO:0016757">
    <property type="term" value="F:glycosyltransferase activity"/>
    <property type="evidence" value="ECO:0007669"/>
    <property type="project" value="InterPro"/>
</dbReference>
<dbReference type="AlphaFoldDB" id="A0A412CH08"/>
<evidence type="ECO:0000259" key="2">
    <source>
        <dbReference type="Pfam" id="PF13439"/>
    </source>
</evidence>
<sequence>MKNILLLVPRMNIGGAESYVALVARSLKSLGYNIFIASAGGALAVELQKEGIKHFFLPIRLSKFISGLLLKRIVEKYNIDLIHANSEAAGIVAVKTRNKYKLDIPIVYTAHGVLPAKVKDIMNQVDKIIAVSEFSRKSAIKEGFLAEKIQVVYNGVDIEKFKPNRQNKNLLRKKYNIPQEAFTMIIVSRIKNLRNKGHQHLLDVLKNYEVSKKWHLVVIGKGKGFSDLKKKIKEYHLQDRVHLLGHKTDVENYIDIADVMVLPSYFETFGLVLAEGMAMQKPAIAFNVGGISEVISDKETGFLVKYNDDDDLVNKINILAQDKDLCSKMGVIARKKVEKDFANQIMIKKIIEVYNEIIDNKTN</sequence>
<dbReference type="EMBL" id="QRTP01000002">
    <property type="protein sequence ID" value="RGQ86482.1"/>
    <property type="molecule type" value="Genomic_DNA"/>
</dbReference>
<feature type="domain" description="Glycosyltransferase subfamily 4-like N-terminal" evidence="2">
    <location>
        <begin position="13"/>
        <end position="159"/>
    </location>
</feature>